<feature type="region of interest" description="Disordered" evidence="7">
    <location>
        <begin position="682"/>
        <end position="704"/>
    </location>
</feature>
<evidence type="ECO:0000256" key="2">
    <source>
        <dbReference type="ARBA" id="ARBA00022553"/>
    </source>
</evidence>
<sequence length="1883" mass="211140">MEQGLDELIESLLTKIAFSGLEGLSALAFVKAVSSFYRQGSDANGGQAASNDKQVTAEEVAHASIVWRWVTKRKDVIVTPKSAATRPLADLVTQLKLSDPSTKAATEQSNNDEDSSDETVQDHVRLLLSEERQWRAIAGHGPDYKRIPVFEWKALVAIASVGTAGILQGDLTRLTGQDKRSLPTRTDALARKGYIIKKQTMLRGCKTSKLWLAQFSDSVQDDDDAPRGLPEDVLNTPASEITDNWDPVPFSHLYSQEPLNYLSISQAFLMILKAFTAMRYCDLRSKMNVEGHVTIMRGLAKSSRWWARVGVVRFEPMHSKQKNKLFKDCLKYVRDPTPKEWVDYMSTPKANLRIPSTRRKNKKSAASNVDSAMEMSPQTQKTGKSSAAKKAQRRAPPSSALIKLSAWDPYKPLTSTFFEIIKRGSEKGSSNTELGMFNLGWPYRKFISTLTTLISLPRSLPPHLQPFAVHSDFTRVGRTMTYKFYAHQGPPKSLDGLPEPTGQVDSKEGDIPTHGNESRSEDNPFPAPLSSQFLKSGGRARGYRPVLGTRAIQRVGHKRDEVDEDDIVPAARKRARRTSPAHRESSPREQTPPPSLPPGVYYGKKNSLDPFKSKGRPRNSIVMKFVSPALRDPQFFNQPRPSVETRAIETPLPEATSPFELEEDPETAETPNVDATPVALETPVQRRQKAARGRGSSNKRFQCDKCGVGYKNINGLEYHQKKSQTVCNPDWQPAPPPAPMAKAPPSRDEQRTGEALQNDANESPERTSATPKRPLPSRRPKLAESAPPLPAQTTRAATRSVTVQPVAVHGVLDVSATGKTRNTETPQRIEVRTAPVEHHTPLAAVSPARTTPAGNTNSARETRAPSSSAGGQKLYGKHKAEQDRKKFTIELVLELLERNDQVLPGDVSLYCLVASTWSREVKRASLPVLEWKQFQKLIKSMEREHKITAHHFGKIFHGSFQPISVICRGYYHTNSQPMPDSISKKIAEVKNKCEELYPNPYVPSRLSISKQELEMCTELARKHRGFPAQGSNVDTPSETAAKNIARLDHEKPSARSGTTGPPTNQKTGDDSDDSVQPRSATSRRKRRRTEAVGHASEADDDFQVHKRGRLSKLRTGWRAAAKLDTRWAMEVAPPGLAQALEASSSIHFIAPTTPETFERATASTDNLLEADEEDGETEDDIVDGESPINVDKVDEKRGTTTFTSIHSIRQLQDGTWPNNLSQAHFMDKSGGSFAVVGTFPEIRWFLRQNLPQNRKEMVERAQLRSDAAEREFSRYGSFGPNVSAIEAWERSPEGAYLQNMGNIAPEHIFINLTLEPDLIPSEPVIAEWQPEFQLSAKNIPDEITLAVSEDDDPNPPEQTYVVEAPRRRGKRVKDDNSARPRRFIKRSQGNWKHRVLFPITKRETGRWNKERAVGATIGREKETELVVAIVMIRKLLGGVDRITDWGLFLKLYPEWSVAGIRKFWIRVTKERASYIEALSRKFEAAFLEAYEKGEIAPLDYEDLANYDWRALIRWGVKLKTHTGVELPTTRAQFDTEYTMTDPKKDEEDWRELWFHFQTSTWDRLDAAASLPLTLPATKSSITARDMTEADLQLARSWVRALCNNKEQSTVGMEIREELLRRGNRDKESLDELLERAVSQLLETKVISKLFGKGLGQVFKLNNHLELRLKKHAHADKYSQAIAFKAELDEAFRSGRDVHIPINSNDGTIMAMINLQAYGRIRLEDVNFPHIPFGFEPGNYEGRKYPKRYYIFEVKVVPTENYISNEDLPLLTAAMKVPIPTKGPLGEIPIWCDFFGNIDRARWAQYLAVVAFAVSVKGPLAADGSVDLLQPVVEVFEAQLIMDWLEGMGLIDRVAAGHGATVSEWWWLVVGDQAVDKGKSLEMR</sequence>
<feature type="region of interest" description="Disordered" evidence="7">
    <location>
        <begin position="355"/>
        <end position="397"/>
    </location>
</feature>
<feature type="region of interest" description="Disordered" evidence="7">
    <location>
        <begin position="557"/>
        <end position="616"/>
    </location>
</feature>
<dbReference type="PANTHER" id="PTHR15180:SF1">
    <property type="entry name" value="GENERAL TRANSCRIPTION FACTOR 3C POLYPEPTIDE 1"/>
    <property type="match status" value="1"/>
</dbReference>
<dbReference type="Pfam" id="PF04182">
    <property type="entry name" value="B-block_TFIIIC"/>
    <property type="match status" value="1"/>
</dbReference>
<organism evidence="9 10">
    <name type="scientific">Pestalotiopsis fici (strain W106-1 / CGMCC3.15140)</name>
    <dbReference type="NCBI Taxonomy" id="1229662"/>
    <lineage>
        <taxon>Eukaryota</taxon>
        <taxon>Fungi</taxon>
        <taxon>Dikarya</taxon>
        <taxon>Ascomycota</taxon>
        <taxon>Pezizomycotina</taxon>
        <taxon>Sordariomycetes</taxon>
        <taxon>Xylariomycetidae</taxon>
        <taxon>Amphisphaeriales</taxon>
        <taxon>Sporocadaceae</taxon>
        <taxon>Pestalotiopsis</taxon>
    </lineage>
</organism>
<comment type="subcellular location">
    <subcellularLocation>
        <location evidence="1">Nucleus</location>
    </subcellularLocation>
</comment>
<dbReference type="GeneID" id="19273204"/>
<dbReference type="PROSITE" id="PS50157">
    <property type="entry name" value="ZINC_FINGER_C2H2_2"/>
    <property type="match status" value="1"/>
</dbReference>
<keyword evidence="6" id="KW-0479">Metal-binding</keyword>
<feature type="compositionally biased region" description="Polar residues" evidence="7">
    <location>
        <begin position="817"/>
        <end position="826"/>
    </location>
</feature>
<dbReference type="Proteomes" id="UP000030651">
    <property type="component" value="Unassembled WGS sequence"/>
</dbReference>
<evidence type="ECO:0000256" key="3">
    <source>
        <dbReference type="ARBA" id="ARBA00023125"/>
    </source>
</evidence>
<dbReference type="PANTHER" id="PTHR15180">
    <property type="entry name" value="GENERAL TRANSCRIPTION FACTOR 3C POLYPEPTIDE 1"/>
    <property type="match status" value="1"/>
</dbReference>
<feature type="compositionally biased region" description="Polar residues" evidence="7">
    <location>
        <begin position="848"/>
        <end position="870"/>
    </location>
</feature>
<evidence type="ECO:0000256" key="4">
    <source>
        <dbReference type="ARBA" id="ARBA00023163"/>
    </source>
</evidence>
<dbReference type="InterPro" id="IPR044210">
    <property type="entry name" value="Tfc3-like"/>
</dbReference>
<dbReference type="InterPro" id="IPR007309">
    <property type="entry name" value="TFIIIC_Bblock-bd"/>
</dbReference>
<dbReference type="HOGENOM" id="CLU_001132_0_0_1"/>
<accession>W3X5H7</accession>
<reference evidence="10" key="1">
    <citation type="journal article" date="2015" name="BMC Genomics">
        <title>Genomic and transcriptomic analysis of the endophytic fungus Pestalotiopsis fici reveals its lifestyle and high potential for synthesis of natural products.</title>
        <authorList>
            <person name="Wang X."/>
            <person name="Zhang X."/>
            <person name="Liu L."/>
            <person name="Xiang M."/>
            <person name="Wang W."/>
            <person name="Sun X."/>
            <person name="Che Y."/>
            <person name="Guo L."/>
            <person name="Liu G."/>
            <person name="Guo L."/>
            <person name="Wang C."/>
            <person name="Yin W.B."/>
            <person name="Stadler M."/>
            <person name="Zhang X."/>
            <person name="Liu X."/>
        </authorList>
    </citation>
    <scope>NUCLEOTIDE SEQUENCE [LARGE SCALE GENOMIC DNA]</scope>
    <source>
        <strain evidence="10">W106-1 / CGMCC3.15140</strain>
    </source>
</reference>
<feature type="compositionally biased region" description="Polar residues" evidence="7">
    <location>
        <begin position="791"/>
        <end position="802"/>
    </location>
</feature>
<dbReference type="OrthoDB" id="5403573at2759"/>
<evidence type="ECO:0000313" key="9">
    <source>
        <dbReference type="EMBL" id="ETS80662.1"/>
    </source>
</evidence>
<gene>
    <name evidence="9" type="ORF">PFICI_08191</name>
</gene>
<dbReference type="eggNOG" id="ENOG502S2X2">
    <property type="taxonomic scope" value="Eukaryota"/>
</dbReference>
<feature type="compositionally biased region" description="Polar residues" evidence="7">
    <location>
        <begin position="99"/>
        <end position="109"/>
    </location>
</feature>
<dbReference type="GO" id="GO:0042791">
    <property type="term" value="P:5S class rRNA transcription by RNA polymerase III"/>
    <property type="evidence" value="ECO:0007669"/>
    <property type="project" value="TreeGrafter"/>
</dbReference>
<keyword evidence="6" id="KW-0863">Zinc-finger</keyword>
<keyword evidence="3" id="KW-0238">DNA-binding</keyword>
<dbReference type="GO" id="GO:0005634">
    <property type="term" value="C:nucleus"/>
    <property type="evidence" value="ECO:0007669"/>
    <property type="project" value="UniProtKB-SubCell"/>
</dbReference>
<proteinExistence type="predicted"/>
<feature type="domain" description="C2H2-type" evidence="8">
    <location>
        <begin position="701"/>
        <end position="729"/>
    </location>
</feature>
<feature type="compositionally biased region" description="Polar residues" evidence="7">
    <location>
        <begin position="758"/>
        <end position="770"/>
    </location>
</feature>
<protein>
    <recommendedName>
        <fullName evidence="8">C2H2-type domain-containing protein</fullName>
    </recommendedName>
</protein>
<feature type="region of interest" description="Disordered" evidence="7">
    <location>
        <begin position="487"/>
        <end position="541"/>
    </location>
</feature>
<evidence type="ECO:0000256" key="6">
    <source>
        <dbReference type="PROSITE-ProRule" id="PRU00042"/>
    </source>
</evidence>
<feature type="compositionally biased region" description="Basic and acidic residues" evidence="7">
    <location>
        <begin position="505"/>
        <end position="522"/>
    </location>
</feature>
<feature type="compositionally biased region" description="Basic residues" evidence="7">
    <location>
        <begin position="571"/>
        <end position="580"/>
    </location>
</feature>
<dbReference type="STRING" id="1229662.W3X5H7"/>
<dbReference type="KEGG" id="pfy:PFICI_08191"/>
<dbReference type="GO" id="GO:0006384">
    <property type="term" value="P:transcription initiation at RNA polymerase III promoter"/>
    <property type="evidence" value="ECO:0007669"/>
    <property type="project" value="InterPro"/>
</dbReference>
<evidence type="ECO:0000256" key="1">
    <source>
        <dbReference type="ARBA" id="ARBA00004123"/>
    </source>
</evidence>
<keyword evidence="6" id="KW-0862">Zinc</keyword>
<dbReference type="RefSeq" id="XP_007834963.1">
    <property type="nucleotide sequence ID" value="XM_007836772.1"/>
</dbReference>
<evidence type="ECO:0000313" key="10">
    <source>
        <dbReference type="Proteomes" id="UP000030651"/>
    </source>
</evidence>
<evidence type="ECO:0000259" key="8">
    <source>
        <dbReference type="PROSITE" id="PS50157"/>
    </source>
</evidence>
<feature type="compositionally biased region" description="Acidic residues" evidence="7">
    <location>
        <begin position="110"/>
        <end position="119"/>
    </location>
</feature>
<dbReference type="EMBL" id="KI912113">
    <property type="protein sequence ID" value="ETS80662.1"/>
    <property type="molecule type" value="Genomic_DNA"/>
</dbReference>
<dbReference type="OMA" id="CWQLSQP"/>
<feature type="compositionally biased region" description="Basic and acidic residues" evidence="7">
    <location>
        <begin position="827"/>
        <end position="840"/>
    </location>
</feature>
<feature type="compositionally biased region" description="Polar residues" evidence="7">
    <location>
        <begin position="364"/>
        <end position="383"/>
    </location>
</feature>
<keyword evidence="2" id="KW-0597">Phosphoprotein</keyword>
<dbReference type="GO" id="GO:0003677">
    <property type="term" value="F:DNA binding"/>
    <property type="evidence" value="ECO:0007669"/>
    <property type="project" value="UniProtKB-KW"/>
</dbReference>
<keyword evidence="10" id="KW-1185">Reference proteome</keyword>
<name>W3X5H7_PESFW</name>
<feature type="region of interest" description="Disordered" evidence="7">
    <location>
        <begin position="1046"/>
        <end position="1100"/>
    </location>
</feature>
<feature type="region of interest" description="Disordered" evidence="7">
    <location>
        <begin position="814"/>
        <end position="879"/>
    </location>
</feature>
<feature type="region of interest" description="Disordered" evidence="7">
    <location>
        <begin position="724"/>
        <end position="802"/>
    </location>
</feature>
<evidence type="ECO:0000256" key="5">
    <source>
        <dbReference type="ARBA" id="ARBA00023242"/>
    </source>
</evidence>
<dbReference type="GO" id="GO:0000127">
    <property type="term" value="C:transcription factor TFIIIC complex"/>
    <property type="evidence" value="ECO:0007669"/>
    <property type="project" value="InterPro"/>
</dbReference>
<dbReference type="Pfam" id="PF20222">
    <property type="entry name" value="DUF6581"/>
    <property type="match status" value="1"/>
</dbReference>
<keyword evidence="4" id="KW-0804">Transcription</keyword>
<feature type="compositionally biased region" description="Polar residues" evidence="7">
    <location>
        <begin position="1055"/>
        <end position="1066"/>
    </location>
</feature>
<keyword evidence="5" id="KW-0539">Nucleus</keyword>
<feature type="region of interest" description="Disordered" evidence="7">
    <location>
        <begin position="632"/>
        <end position="652"/>
    </location>
</feature>
<dbReference type="InterPro" id="IPR013087">
    <property type="entry name" value="Znf_C2H2_type"/>
</dbReference>
<dbReference type="InterPro" id="IPR046488">
    <property type="entry name" value="Sfc3/Tfc3_C"/>
</dbReference>
<evidence type="ECO:0000256" key="7">
    <source>
        <dbReference type="SAM" id="MobiDB-lite"/>
    </source>
</evidence>
<feature type="region of interest" description="Disordered" evidence="7">
    <location>
        <begin position="99"/>
        <end position="121"/>
    </location>
</feature>
<dbReference type="GO" id="GO:0008270">
    <property type="term" value="F:zinc ion binding"/>
    <property type="evidence" value="ECO:0007669"/>
    <property type="project" value="UniProtKB-KW"/>
</dbReference>
<dbReference type="InParanoid" id="W3X5H7"/>